<proteinExistence type="predicted"/>
<evidence type="ECO:0000313" key="2">
    <source>
        <dbReference type="Proteomes" id="UP000805193"/>
    </source>
</evidence>
<gene>
    <name evidence="1" type="ORF">HPB47_013069</name>
</gene>
<name>A0AC60NRR8_IXOPE</name>
<organism evidence="1 2">
    <name type="scientific">Ixodes persulcatus</name>
    <name type="common">Taiga tick</name>
    <dbReference type="NCBI Taxonomy" id="34615"/>
    <lineage>
        <taxon>Eukaryota</taxon>
        <taxon>Metazoa</taxon>
        <taxon>Ecdysozoa</taxon>
        <taxon>Arthropoda</taxon>
        <taxon>Chelicerata</taxon>
        <taxon>Arachnida</taxon>
        <taxon>Acari</taxon>
        <taxon>Parasitiformes</taxon>
        <taxon>Ixodida</taxon>
        <taxon>Ixodoidea</taxon>
        <taxon>Ixodidae</taxon>
        <taxon>Ixodinae</taxon>
        <taxon>Ixodes</taxon>
    </lineage>
</organism>
<reference evidence="1 2" key="1">
    <citation type="journal article" date="2020" name="Cell">
        <title>Large-Scale Comparative Analyses of Tick Genomes Elucidate Their Genetic Diversity and Vector Capacities.</title>
        <authorList>
            <consortium name="Tick Genome and Microbiome Consortium (TIGMIC)"/>
            <person name="Jia N."/>
            <person name="Wang J."/>
            <person name="Shi W."/>
            <person name="Du L."/>
            <person name="Sun Y."/>
            <person name="Zhan W."/>
            <person name="Jiang J.F."/>
            <person name="Wang Q."/>
            <person name="Zhang B."/>
            <person name="Ji P."/>
            <person name="Bell-Sakyi L."/>
            <person name="Cui X.M."/>
            <person name="Yuan T.T."/>
            <person name="Jiang B.G."/>
            <person name="Yang W.F."/>
            <person name="Lam T.T."/>
            <person name="Chang Q.C."/>
            <person name="Ding S.J."/>
            <person name="Wang X.J."/>
            <person name="Zhu J.G."/>
            <person name="Ruan X.D."/>
            <person name="Zhao L."/>
            <person name="Wei J.T."/>
            <person name="Ye R.Z."/>
            <person name="Que T.C."/>
            <person name="Du C.H."/>
            <person name="Zhou Y.H."/>
            <person name="Cheng J.X."/>
            <person name="Dai P.F."/>
            <person name="Guo W.B."/>
            <person name="Han X.H."/>
            <person name="Huang E.J."/>
            <person name="Li L.F."/>
            <person name="Wei W."/>
            <person name="Gao Y.C."/>
            <person name="Liu J.Z."/>
            <person name="Shao H.Z."/>
            <person name="Wang X."/>
            <person name="Wang C.C."/>
            <person name="Yang T.C."/>
            <person name="Huo Q.B."/>
            <person name="Li W."/>
            <person name="Chen H.Y."/>
            <person name="Chen S.E."/>
            <person name="Zhou L.G."/>
            <person name="Ni X.B."/>
            <person name="Tian J.H."/>
            <person name="Sheng Y."/>
            <person name="Liu T."/>
            <person name="Pan Y.S."/>
            <person name="Xia L.Y."/>
            <person name="Li J."/>
            <person name="Zhao F."/>
            <person name="Cao W.C."/>
        </authorList>
    </citation>
    <scope>NUCLEOTIDE SEQUENCE [LARGE SCALE GENOMIC DNA]</scope>
    <source>
        <strain evidence="1">Iper-2018</strain>
    </source>
</reference>
<evidence type="ECO:0000313" key="1">
    <source>
        <dbReference type="EMBL" id="KAG0409811.1"/>
    </source>
</evidence>
<sequence>MAKRQEATAGPEYQDYWFTSWPPAGTEVSRLPQREKDNFIKLASWWQDVIKTYNGYQRKKRSFHLVLLVGLACTAQGQSDFADQATKSFLGMLFAPFGSKPSSPPSEPLYESSYVKRPVHEPDPYKPSYSLTPPRSYHRAEAHHRPESPYRAPPHEVRSKSRSGPWISAPEEHWVPPPSHWEPPAWQAPKPKHGAFTIKIRPAAPEEDHHHHHSWDDHGHHHGHGHGHAWSIDKKPHYKTVDAKVRIPPVKFRLHVSPKIRIVSGTKDPLERPPPPEPEEHFPWEKPSTGWHKPSSGWEKPPAGWEKYASGWEKPSSGGWDRYASSGWEKPSGGWEKSSGGWEKPSGWERVSSGWEKPSSSGWEKPSSSGWEKPSSSGWEKPSSSGWEKYASSSGWQKPPSSGWESSPPSGWHKPSSWDDSHHRHFKPHHRHYPPDYPRYDPHFRIKVHPHIVTDPPPTTTTTTTEAPTSSSLRTRSDPPEYPSPEDRVDRTDATTPSTTTTTTTTTTTPPPSTTTETTTTYASPEPTTSSEEPAEPTSTFYTLDVPDVGTTTPRGLERESPTSRPTTEIPIDSIPTDPESTTKHSISPREETTTGRSTAYTEPLEEHGGITPSLLPEKRSRDPVTTAASVPPGKRLKTPVTTASSSDCATGHSHSRKDHKHHSKSHRTKEATSKKPTPEIEGSTPAAVQTTSTELDAHNEVPMNKPEESAKPSKTDQELPLVADASSPEESLDNVRQGYLSRFTTKRNESIEEQQAVILRKDWTSASFRGKCTSGWPRSSTAATFHPAALIAIGAIAVWTASQKAKGQRSGQEAGGKKDHPKQRSPDFGDDPKRGAASRWCPPEATERNPATTRGSLGDHRRRGKETSTLTRRWRGTLGSDPSNHKGANEPTSDRFDGDQNQWQRIPAVTRKETTTGYFKTQTDLTDLGCTINSPDQAPDRRVHTNT</sequence>
<accession>A0AC60NRR8</accession>
<dbReference type="EMBL" id="JABSTQ010011589">
    <property type="protein sequence ID" value="KAG0409811.1"/>
    <property type="molecule type" value="Genomic_DNA"/>
</dbReference>
<dbReference type="Proteomes" id="UP000805193">
    <property type="component" value="Unassembled WGS sequence"/>
</dbReference>
<keyword evidence="2" id="KW-1185">Reference proteome</keyword>
<comment type="caution">
    <text evidence="1">The sequence shown here is derived from an EMBL/GenBank/DDBJ whole genome shotgun (WGS) entry which is preliminary data.</text>
</comment>
<protein>
    <submittedName>
        <fullName evidence="1">Uncharacterized protein</fullName>
    </submittedName>
</protein>